<feature type="region of interest" description="Disordered" evidence="1">
    <location>
        <begin position="156"/>
        <end position="177"/>
    </location>
</feature>
<dbReference type="AlphaFoldDB" id="A0A6V7PS36"/>
<proteinExistence type="predicted"/>
<dbReference type="EMBL" id="LR862151">
    <property type="protein sequence ID" value="CAD1833649.1"/>
    <property type="molecule type" value="Genomic_DNA"/>
</dbReference>
<organism evidence="2">
    <name type="scientific">Ananas comosus var. bracteatus</name>
    <name type="common">red pineapple</name>
    <dbReference type="NCBI Taxonomy" id="296719"/>
    <lineage>
        <taxon>Eukaryota</taxon>
        <taxon>Viridiplantae</taxon>
        <taxon>Streptophyta</taxon>
        <taxon>Embryophyta</taxon>
        <taxon>Tracheophyta</taxon>
        <taxon>Spermatophyta</taxon>
        <taxon>Magnoliopsida</taxon>
        <taxon>Liliopsida</taxon>
        <taxon>Poales</taxon>
        <taxon>Bromeliaceae</taxon>
        <taxon>Bromelioideae</taxon>
        <taxon>Ananas</taxon>
    </lineage>
</organism>
<evidence type="ECO:0000256" key="1">
    <source>
        <dbReference type="SAM" id="MobiDB-lite"/>
    </source>
</evidence>
<feature type="region of interest" description="Disordered" evidence="1">
    <location>
        <begin position="1"/>
        <end position="139"/>
    </location>
</feature>
<evidence type="ECO:0000313" key="2">
    <source>
        <dbReference type="EMBL" id="CAD1833649.1"/>
    </source>
</evidence>
<name>A0A6V7PS36_ANACO</name>
<protein>
    <submittedName>
        <fullName evidence="2">Uncharacterized protein</fullName>
    </submittedName>
</protein>
<feature type="compositionally biased region" description="Low complexity" evidence="1">
    <location>
        <begin position="38"/>
        <end position="64"/>
    </location>
</feature>
<gene>
    <name evidence="2" type="ORF">CB5_LOCUS16860</name>
</gene>
<accession>A0A6V7PS36</accession>
<reference evidence="2" key="1">
    <citation type="submission" date="2020-07" db="EMBL/GenBank/DDBJ databases">
        <authorList>
            <person name="Lin J."/>
        </authorList>
    </citation>
    <scope>NUCLEOTIDE SEQUENCE</scope>
</reference>
<sequence length="177" mass="18705">MASGWGRDAAELGSTSLGWPRVGSDGCSGPRGGRGRQQRSPGLRGRRQGWPQAAAARGRAVEAQLGPSSPREPVGLVRGAPVQNLHWSRSALGDRSLAGRDRSPSGWVRRSLMRPLSGTGLSDKDRSPGTGLSGKDRFPNAKIPLLEVAAFGTDLPELGPVPHCENAQRGLNQKMKS</sequence>